<organism evidence="2 3">
    <name type="scientific">Marivirga lumbricoides</name>
    <dbReference type="NCBI Taxonomy" id="1046115"/>
    <lineage>
        <taxon>Bacteria</taxon>
        <taxon>Pseudomonadati</taxon>
        <taxon>Bacteroidota</taxon>
        <taxon>Cytophagia</taxon>
        <taxon>Cytophagales</taxon>
        <taxon>Marivirgaceae</taxon>
        <taxon>Marivirga</taxon>
    </lineage>
</organism>
<protein>
    <recommendedName>
        <fullName evidence="4">CcmD family protein</fullName>
    </recommendedName>
</protein>
<proteinExistence type="predicted"/>
<feature type="transmembrane region" description="Helical" evidence="1">
    <location>
        <begin position="55"/>
        <end position="74"/>
    </location>
</feature>
<keyword evidence="3" id="KW-1185">Reference proteome</keyword>
<reference evidence="3" key="1">
    <citation type="journal article" date="2019" name="Int. J. Syst. Evol. Microbiol.">
        <title>The Global Catalogue of Microorganisms (GCM) 10K type strain sequencing project: providing services to taxonomists for standard genome sequencing and annotation.</title>
        <authorList>
            <consortium name="The Broad Institute Genomics Platform"/>
            <consortium name="The Broad Institute Genome Sequencing Center for Infectious Disease"/>
            <person name="Wu L."/>
            <person name="Ma J."/>
        </authorList>
    </citation>
    <scope>NUCLEOTIDE SEQUENCE [LARGE SCALE GENOMIC DNA]</scope>
    <source>
        <strain evidence="3">CGMCC 1.10832</strain>
    </source>
</reference>
<evidence type="ECO:0000256" key="1">
    <source>
        <dbReference type="SAM" id="Phobius"/>
    </source>
</evidence>
<evidence type="ECO:0000313" key="3">
    <source>
        <dbReference type="Proteomes" id="UP000636010"/>
    </source>
</evidence>
<dbReference type="RefSeq" id="WP_188461444.1">
    <property type="nucleotide sequence ID" value="NZ_BAABHU010000003.1"/>
</dbReference>
<gene>
    <name evidence="2" type="ORF">GCM10011506_12870</name>
</gene>
<evidence type="ECO:0000313" key="2">
    <source>
        <dbReference type="EMBL" id="GGC28894.1"/>
    </source>
</evidence>
<dbReference type="EMBL" id="BMEC01000003">
    <property type="protein sequence ID" value="GGC28894.1"/>
    <property type="molecule type" value="Genomic_DNA"/>
</dbReference>
<keyword evidence="1" id="KW-0812">Transmembrane</keyword>
<dbReference type="Proteomes" id="UP000636010">
    <property type="component" value="Unassembled WGS sequence"/>
</dbReference>
<keyword evidence="1" id="KW-1133">Transmembrane helix</keyword>
<evidence type="ECO:0008006" key="4">
    <source>
        <dbReference type="Google" id="ProtNLM"/>
    </source>
</evidence>
<name>A0ABQ1LTJ9_9BACT</name>
<keyword evidence="1" id="KW-0472">Membrane</keyword>
<accession>A0ABQ1LTJ9</accession>
<sequence length="82" mass="9196">MKKPAIFLLLFLLISFEIFSQDSVSSEVKSTVVKNGIGLGSVIAAILSWERNKSILFVIISGLLSWLYVIYFAITRKADEKK</sequence>
<comment type="caution">
    <text evidence="2">The sequence shown here is derived from an EMBL/GenBank/DDBJ whole genome shotgun (WGS) entry which is preliminary data.</text>
</comment>